<dbReference type="EMBL" id="CP144752">
    <property type="protein sequence ID" value="WVZ89248.1"/>
    <property type="molecule type" value="Genomic_DNA"/>
</dbReference>
<name>A0AAQ3X801_PASNO</name>
<evidence type="ECO:0000313" key="2">
    <source>
        <dbReference type="EMBL" id="WVZ89248.1"/>
    </source>
</evidence>
<dbReference type="Gene3D" id="3.30.420.10">
    <property type="entry name" value="Ribonuclease H-like superfamily/Ribonuclease H"/>
    <property type="match status" value="1"/>
</dbReference>
<keyword evidence="3" id="KW-1185">Reference proteome</keyword>
<dbReference type="GO" id="GO:0003676">
    <property type="term" value="F:nucleic acid binding"/>
    <property type="evidence" value="ECO:0007669"/>
    <property type="project" value="InterPro"/>
</dbReference>
<proteinExistence type="predicted"/>
<organism evidence="2 3">
    <name type="scientific">Paspalum notatum var. saurae</name>
    <dbReference type="NCBI Taxonomy" id="547442"/>
    <lineage>
        <taxon>Eukaryota</taxon>
        <taxon>Viridiplantae</taxon>
        <taxon>Streptophyta</taxon>
        <taxon>Embryophyta</taxon>
        <taxon>Tracheophyta</taxon>
        <taxon>Spermatophyta</taxon>
        <taxon>Magnoliopsida</taxon>
        <taxon>Liliopsida</taxon>
        <taxon>Poales</taxon>
        <taxon>Poaceae</taxon>
        <taxon>PACMAD clade</taxon>
        <taxon>Panicoideae</taxon>
        <taxon>Andropogonodae</taxon>
        <taxon>Paspaleae</taxon>
        <taxon>Paspalinae</taxon>
        <taxon>Paspalum</taxon>
    </lineage>
</organism>
<sequence length="320" mass="36466">MADAKQVVRTCEGCQFFARQIHMLAQALQTIPITWPFAVWGLDMVGPLKKAPGGFTHLFVAVDKFAKWIEAKPITLLTAANAASFFRDIVYWFGVPNSIITDNGVQFKGRDFLQFCDQFNIKVEWATVAHPRTNGQVERANGMILQGLKPRIFDRLKKFGGKWVAELPAVLWSLRMTPSRATGCTPFFLAYGVEAVLPTELEYGSPRVRAYDSERQTTDTELANDLLDEAREAIVITSAKYQQDLRCYHDRQVHSRSLNVGDLVLRRVMDTRGKHKFTPPWEGPYIIAKVLWLGSYKLKDSDGNIFTNAWNIENLRRFYP</sequence>
<dbReference type="AlphaFoldDB" id="A0AAQ3X801"/>
<dbReference type="Proteomes" id="UP001341281">
    <property type="component" value="Chromosome 08"/>
</dbReference>
<dbReference type="InterPro" id="IPR012337">
    <property type="entry name" value="RNaseH-like_sf"/>
</dbReference>
<accession>A0AAQ3X801</accession>
<reference evidence="2 3" key="1">
    <citation type="submission" date="2024-02" db="EMBL/GenBank/DDBJ databases">
        <title>High-quality chromosome-scale genome assembly of Pensacola bahiagrass (Paspalum notatum Flugge var. saurae).</title>
        <authorList>
            <person name="Vega J.M."/>
            <person name="Podio M."/>
            <person name="Orjuela J."/>
            <person name="Siena L.A."/>
            <person name="Pessino S.C."/>
            <person name="Combes M.C."/>
            <person name="Mariac C."/>
            <person name="Albertini E."/>
            <person name="Pupilli F."/>
            <person name="Ortiz J.P.A."/>
            <person name="Leblanc O."/>
        </authorList>
    </citation>
    <scope>NUCLEOTIDE SEQUENCE [LARGE SCALE GENOMIC DNA]</scope>
    <source>
        <strain evidence="2">R1</strain>
        <tissue evidence="2">Leaf</tissue>
    </source>
</reference>
<dbReference type="GO" id="GO:0015074">
    <property type="term" value="P:DNA integration"/>
    <property type="evidence" value="ECO:0007669"/>
    <property type="project" value="InterPro"/>
</dbReference>
<dbReference type="PROSITE" id="PS50994">
    <property type="entry name" value="INTEGRASE"/>
    <property type="match status" value="1"/>
</dbReference>
<feature type="domain" description="Integrase catalytic" evidence="1">
    <location>
        <begin position="28"/>
        <end position="194"/>
    </location>
</feature>
<dbReference type="InterPro" id="IPR001584">
    <property type="entry name" value="Integrase_cat-core"/>
</dbReference>
<protein>
    <recommendedName>
        <fullName evidence="1">Integrase catalytic domain-containing protein</fullName>
    </recommendedName>
</protein>
<dbReference type="InterPro" id="IPR036397">
    <property type="entry name" value="RNaseH_sf"/>
</dbReference>
<gene>
    <name evidence="2" type="ORF">U9M48_035674</name>
</gene>
<evidence type="ECO:0000259" key="1">
    <source>
        <dbReference type="PROSITE" id="PS50994"/>
    </source>
</evidence>
<dbReference type="PANTHER" id="PTHR37984">
    <property type="entry name" value="PROTEIN CBG26694"/>
    <property type="match status" value="1"/>
</dbReference>
<dbReference type="InterPro" id="IPR050951">
    <property type="entry name" value="Retrovirus_Pol_polyprotein"/>
</dbReference>
<dbReference type="Pfam" id="PF00665">
    <property type="entry name" value="rve"/>
    <property type="match status" value="1"/>
</dbReference>
<dbReference type="PANTHER" id="PTHR37984:SF5">
    <property type="entry name" value="PROTEIN NYNRIN-LIKE"/>
    <property type="match status" value="1"/>
</dbReference>
<dbReference type="SUPFAM" id="SSF53098">
    <property type="entry name" value="Ribonuclease H-like"/>
    <property type="match status" value="1"/>
</dbReference>
<evidence type="ECO:0000313" key="3">
    <source>
        <dbReference type="Proteomes" id="UP001341281"/>
    </source>
</evidence>